<protein>
    <submittedName>
        <fullName evidence="2">Uncharacterized protein</fullName>
    </submittedName>
</protein>
<feature type="region of interest" description="Disordered" evidence="1">
    <location>
        <begin position="76"/>
        <end position="152"/>
    </location>
</feature>
<accession>A0A6A4VTZ8</accession>
<organism evidence="2 3">
    <name type="scientific">Amphibalanus amphitrite</name>
    <name type="common">Striped barnacle</name>
    <name type="synonym">Balanus amphitrite</name>
    <dbReference type="NCBI Taxonomy" id="1232801"/>
    <lineage>
        <taxon>Eukaryota</taxon>
        <taxon>Metazoa</taxon>
        <taxon>Ecdysozoa</taxon>
        <taxon>Arthropoda</taxon>
        <taxon>Crustacea</taxon>
        <taxon>Multicrustacea</taxon>
        <taxon>Cirripedia</taxon>
        <taxon>Thoracica</taxon>
        <taxon>Thoracicalcarea</taxon>
        <taxon>Balanomorpha</taxon>
        <taxon>Balanoidea</taxon>
        <taxon>Balanidae</taxon>
        <taxon>Amphibalaninae</taxon>
        <taxon>Amphibalanus</taxon>
    </lineage>
</organism>
<evidence type="ECO:0000313" key="2">
    <source>
        <dbReference type="EMBL" id="KAF0297585.1"/>
    </source>
</evidence>
<evidence type="ECO:0000313" key="3">
    <source>
        <dbReference type="Proteomes" id="UP000440578"/>
    </source>
</evidence>
<evidence type="ECO:0000256" key="1">
    <source>
        <dbReference type="SAM" id="MobiDB-lite"/>
    </source>
</evidence>
<keyword evidence="3" id="KW-1185">Reference proteome</keyword>
<gene>
    <name evidence="2" type="ORF">FJT64_004929</name>
</gene>
<reference evidence="2 3" key="1">
    <citation type="submission" date="2019-07" db="EMBL/GenBank/DDBJ databases">
        <title>Draft genome assembly of a fouling barnacle, Amphibalanus amphitrite (Darwin, 1854): The first reference genome for Thecostraca.</title>
        <authorList>
            <person name="Kim W."/>
        </authorList>
    </citation>
    <scope>NUCLEOTIDE SEQUENCE [LARGE SCALE GENOMIC DNA]</scope>
    <source>
        <strain evidence="2">SNU_AA5</strain>
        <tissue evidence="2">Soma without cirri and trophi</tissue>
    </source>
</reference>
<dbReference type="AlphaFoldDB" id="A0A6A4VTZ8"/>
<feature type="compositionally biased region" description="Basic and acidic residues" evidence="1">
    <location>
        <begin position="108"/>
        <end position="118"/>
    </location>
</feature>
<sequence>MHRLLVKWEQLSKFIHLKDGESLEDKCFSAFDLKRDIHNLTFKIYVEEFKTYADFDLRDLPASAMIQMEASMDVVGESEETQFTGPDLFEEILGEAGTSTDAPPPEQPSKEATAERSTGKSKAPDIATSSDAPPPKKPAMEANMSSSGTCSHDFCKIKIVK</sequence>
<proteinExistence type="predicted"/>
<comment type="caution">
    <text evidence="2">The sequence shown here is derived from an EMBL/GenBank/DDBJ whole genome shotgun (WGS) entry which is preliminary data.</text>
</comment>
<name>A0A6A4VTZ8_AMPAM</name>
<dbReference type="Proteomes" id="UP000440578">
    <property type="component" value="Unassembled WGS sequence"/>
</dbReference>
<dbReference type="EMBL" id="VIIS01001479">
    <property type="protein sequence ID" value="KAF0297585.1"/>
    <property type="molecule type" value="Genomic_DNA"/>
</dbReference>